<comment type="caution">
    <text evidence="1">The sequence shown here is derived from an EMBL/GenBank/DDBJ whole genome shotgun (WGS) entry which is preliminary data.</text>
</comment>
<dbReference type="EMBL" id="AWWI01000068">
    <property type="protein sequence ID" value="PIL20032.1"/>
    <property type="molecule type" value="Genomic_DNA"/>
</dbReference>
<accession>A0A2G8RES6</accession>
<proteinExistence type="predicted"/>
<evidence type="ECO:0000313" key="1">
    <source>
        <dbReference type="EMBL" id="PIL20032.1"/>
    </source>
</evidence>
<keyword evidence="2" id="KW-1185">Reference proteome</keyword>
<gene>
    <name evidence="1" type="ORF">P775_11480</name>
</gene>
<dbReference type="AlphaFoldDB" id="A0A2G8RES6"/>
<reference evidence="1 2" key="1">
    <citation type="submission" date="2013-09" db="EMBL/GenBank/DDBJ databases">
        <title>Genome sequencing of Phaeobacter antarcticus sp. nov. SM1211.</title>
        <authorList>
            <person name="Zhang X.-Y."/>
            <person name="Liu C."/>
            <person name="Chen X.-L."/>
            <person name="Xie B.-B."/>
            <person name="Qin Q.-L."/>
            <person name="Rong J.-C."/>
            <person name="Zhang Y.-Z."/>
        </authorList>
    </citation>
    <scope>NUCLEOTIDE SEQUENCE [LARGE SCALE GENOMIC DNA]</scope>
    <source>
        <strain evidence="1 2">SM1211</strain>
    </source>
</reference>
<dbReference type="Proteomes" id="UP000231259">
    <property type="component" value="Unassembled WGS sequence"/>
</dbReference>
<sequence length="71" mass="8539">MLSEQTANLVHQPCSTCDDALPDTMDRLYFQLFRRLWWHKAHRWATDSLTNGLCIVAIILVRFHIRFHELW</sequence>
<evidence type="ECO:0000313" key="2">
    <source>
        <dbReference type="Proteomes" id="UP000231259"/>
    </source>
</evidence>
<name>A0A2G8RES6_9RHOB</name>
<organism evidence="1 2">
    <name type="scientific">Puniceibacterium antarcticum</name>
    <dbReference type="NCBI Taxonomy" id="1206336"/>
    <lineage>
        <taxon>Bacteria</taxon>
        <taxon>Pseudomonadati</taxon>
        <taxon>Pseudomonadota</taxon>
        <taxon>Alphaproteobacteria</taxon>
        <taxon>Rhodobacterales</taxon>
        <taxon>Paracoccaceae</taxon>
        <taxon>Puniceibacterium</taxon>
    </lineage>
</organism>
<protein>
    <submittedName>
        <fullName evidence="1">Uncharacterized protein</fullName>
    </submittedName>
</protein>